<dbReference type="PaxDb" id="4577-GRMZM2G301805_P03"/>
<accession>A0A1D6LBU5</accession>
<dbReference type="EMBL" id="CM007647">
    <property type="protein sequence ID" value="ONM11571.1"/>
    <property type="molecule type" value="Genomic_DNA"/>
</dbReference>
<dbReference type="AlphaFoldDB" id="A0A1D6LBU5"/>
<dbReference type="EnsemblPlants" id="Zm00001eb064410_T001">
    <property type="protein sequence ID" value="Zm00001eb064410_P001"/>
    <property type="gene ID" value="Zm00001eb064410"/>
</dbReference>
<feature type="compositionally biased region" description="Pro residues" evidence="1">
    <location>
        <begin position="1"/>
        <end position="10"/>
    </location>
</feature>
<feature type="compositionally biased region" description="Basic and acidic residues" evidence="1">
    <location>
        <begin position="520"/>
        <end position="550"/>
    </location>
</feature>
<feature type="compositionally biased region" description="Basic and acidic residues" evidence="1">
    <location>
        <begin position="680"/>
        <end position="689"/>
    </location>
</feature>
<proteinExistence type="evidence at protein level"/>
<sequence length="793" mass="87207">MSRCFPFPPPRYEKTVRPDAQLASQQQQLDKEKHKEKKHKKDKKDKDRKEGKEKKDKDRSRDKHKDKKDRKEKHKDEKKDKSKDKNRESGEGIQRNDEALHGQKVGESSRGSEEIKDLKFREELVRGVQDEKGAASQTIENYAVSNDRNRKGFIASPAMETERSAHNKVHIQSGNASRKTEGFIQQSINANRQKNGTSVQHSESFTTSARRTAGGFPPAPTTEDKFKAARLSSSNEAAPRKEGVGQRISNISISLQKRTENTNKDVAKKEVGTSSPLPPNPANAMHKGNGKVGRPMDNTQGSMQRFGSPSTSSATWGMDRGAPRSSIPSPSITIRRPNGMVRPAENLSVSAKKPDAGGLSPAMGKEKEQGGRLLQANISTDQKLAAESRSASAKKPDAGGLSPAMGKEKEQGGRLLQANISTDQKLAAESRSVSAKKPDAGGLSPAMGKEKEQGGRLLQGNISTDQKLGAENRSVSAKKPDAGGLSPAMGKEKEQGGRLLQANISTDQKLVMSKPPAVEKAADGRAERMEKVRDGAPDIAKKEDKKSDRHEKKKRKEKDKHKEKKKEKEAKKEKREHNHKEHNKTRENSISYPIDSLNLKHSVPPLAPPVDDGKSVVPDENLKKRKNHETNGYLQNNLDMRPTKLPRPALPSNRVENGTASHVAAPLSSVKQEAINIEKAERLHKEEKVNGNQQGQQRGPVDPVAAYENGTSSRKPPHPDCKYLSQIYSIPEAPQMMELPGQEGEDWLFDKGGTQPRKPASSAPEADGVPQVWAQALKIDHADVIALPYVIPF</sequence>
<reference evidence="2 4" key="1">
    <citation type="submission" date="2015-12" db="EMBL/GenBank/DDBJ databases">
        <title>Update maize B73 reference genome by single molecule sequencing technologies.</title>
        <authorList>
            <consortium name="Maize Genome Sequencing Project"/>
            <person name="Ware D."/>
        </authorList>
    </citation>
    <scope>NUCLEOTIDE SEQUENCE [LARGE SCALE GENOMIC DNA]</scope>
    <source>
        <strain evidence="4">cv. B73</strain>
        <tissue evidence="2">Seedling</tissue>
    </source>
</reference>
<protein>
    <submittedName>
        <fullName evidence="2">DNA binding protein</fullName>
    </submittedName>
</protein>
<name>A0A1D6LBU5_MAIZE</name>
<feature type="region of interest" description="Disordered" evidence="1">
    <location>
        <begin position="680"/>
        <end position="722"/>
    </location>
</feature>
<reference evidence="3" key="3">
    <citation type="submission" date="2021-05" db="UniProtKB">
        <authorList>
            <consortium name="EnsemblPlants"/>
        </authorList>
    </citation>
    <scope>IDENTIFICATION</scope>
    <source>
        <strain evidence="3">cv. B73</strain>
    </source>
</reference>
<evidence type="ECO:0000313" key="4">
    <source>
        <dbReference type="Proteomes" id="UP000007305"/>
    </source>
</evidence>
<dbReference type="STRING" id="4577.A0A1D6LBU5"/>
<evidence type="ECO:0007829" key="5">
    <source>
        <dbReference type="PeptideAtlas" id="A0A1D6LBU5"/>
    </source>
</evidence>
<accession>A0A317Y2V3</accession>
<feature type="compositionally biased region" description="Low complexity" evidence="1">
    <location>
        <begin position="19"/>
        <end position="28"/>
    </location>
</feature>
<keyword evidence="5" id="KW-1267">Proteomics identification</keyword>
<evidence type="ECO:0000313" key="2">
    <source>
        <dbReference type="EMBL" id="ONM11571.1"/>
    </source>
</evidence>
<feature type="region of interest" description="Disordered" evidence="1">
    <location>
        <begin position="1"/>
        <end position="119"/>
    </location>
</feature>
<evidence type="ECO:0000313" key="3">
    <source>
        <dbReference type="EnsemblPlants" id="Zm00001eb064410_P001"/>
    </source>
</evidence>
<dbReference type="PANTHER" id="PTHR34660:SF3">
    <property type="entry name" value="RRM DOMAIN-CONTAINING PROTEIN"/>
    <property type="match status" value="1"/>
</dbReference>
<dbReference type="IntAct" id="A0A1D6LBU5">
    <property type="interactions" value="38"/>
</dbReference>
<dbReference type="RefSeq" id="XP_008665753.1">
    <property type="nucleotide sequence ID" value="XM_008667531.3"/>
</dbReference>
<feature type="compositionally biased region" description="Polar residues" evidence="1">
    <location>
        <begin position="170"/>
        <end position="210"/>
    </location>
</feature>
<dbReference type="OrthoDB" id="1913135at2759"/>
<feature type="compositionally biased region" description="Low complexity" evidence="1">
    <location>
        <begin position="323"/>
        <end position="337"/>
    </location>
</feature>
<feature type="compositionally biased region" description="Basic residues" evidence="1">
    <location>
        <begin position="34"/>
        <end position="43"/>
    </location>
</feature>
<keyword evidence="4" id="KW-1185">Reference proteome</keyword>
<dbReference type="Proteomes" id="UP000007305">
    <property type="component" value="Chromosome 1"/>
</dbReference>
<reference evidence="3" key="2">
    <citation type="submission" date="2019-07" db="EMBL/GenBank/DDBJ databases">
        <authorList>
            <person name="Seetharam A."/>
            <person name="Woodhouse M."/>
            <person name="Cannon E."/>
        </authorList>
    </citation>
    <scope>NUCLEOTIDE SEQUENCE [LARGE SCALE GENOMIC DNA]</scope>
    <source>
        <strain evidence="3">cv. B73</strain>
    </source>
</reference>
<feature type="compositionally biased region" description="Basic and acidic residues" evidence="1">
    <location>
        <begin position="566"/>
        <end position="587"/>
    </location>
</feature>
<feature type="compositionally biased region" description="Basic and acidic residues" evidence="1">
    <location>
        <begin position="74"/>
        <end position="101"/>
    </location>
</feature>
<feature type="region of interest" description="Disordered" evidence="1">
    <location>
        <begin position="157"/>
        <end position="655"/>
    </location>
</feature>
<feature type="compositionally biased region" description="Polar residues" evidence="1">
    <location>
        <begin position="247"/>
        <end position="256"/>
    </location>
</feature>
<feature type="region of interest" description="Disordered" evidence="1">
    <location>
        <begin position="739"/>
        <end position="768"/>
    </location>
</feature>
<feature type="compositionally biased region" description="Basic and acidic residues" evidence="1">
    <location>
        <begin position="257"/>
        <end position="271"/>
    </location>
</feature>
<dbReference type="ExpressionAtlas" id="A0A1D6LBU5">
    <property type="expression patterns" value="baseline and differential"/>
</dbReference>
<feature type="compositionally biased region" description="Basic and acidic residues" evidence="1">
    <location>
        <begin position="110"/>
        <end position="119"/>
    </location>
</feature>
<evidence type="ECO:0000256" key="1">
    <source>
        <dbReference type="SAM" id="MobiDB-lite"/>
    </source>
</evidence>
<gene>
    <name evidence="3" type="primary">LOC103644324</name>
    <name evidence="2" type="ORF">ZEAMMB73_Zm00001d034835</name>
</gene>
<feature type="compositionally biased region" description="Basic residues" evidence="1">
    <location>
        <begin position="64"/>
        <end position="73"/>
    </location>
</feature>
<feature type="compositionally biased region" description="Basic and acidic residues" evidence="1">
    <location>
        <begin position="44"/>
        <end position="63"/>
    </location>
</feature>
<dbReference type="KEGG" id="zma:103644324"/>
<dbReference type="Gramene" id="Zm00001eb064410_T001">
    <property type="protein sequence ID" value="Zm00001eb064410_P001"/>
    <property type="gene ID" value="Zm00001eb064410"/>
</dbReference>
<feature type="compositionally biased region" description="Polar residues" evidence="1">
    <location>
        <begin position="297"/>
        <end position="315"/>
    </location>
</feature>
<dbReference type="OMA" id="DWLFDRC"/>
<feature type="compositionally biased region" description="Basic residues" evidence="1">
    <location>
        <begin position="551"/>
        <end position="565"/>
    </location>
</feature>
<dbReference type="eggNOG" id="ENOG502QS3H">
    <property type="taxonomic scope" value="Eukaryota"/>
</dbReference>
<dbReference type="PANTHER" id="PTHR34660">
    <property type="entry name" value="MYB-LIKE PROTEIN X"/>
    <property type="match status" value="1"/>
</dbReference>
<dbReference type="GeneID" id="103644324"/>
<organism evidence="2">
    <name type="scientific">Zea mays</name>
    <name type="common">Maize</name>
    <dbReference type="NCBI Taxonomy" id="4577"/>
    <lineage>
        <taxon>Eukaryota</taxon>
        <taxon>Viridiplantae</taxon>
        <taxon>Streptophyta</taxon>
        <taxon>Embryophyta</taxon>
        <taxon>Tracheophyta</taxon>
        <taxon>Spermatophyta</taxon>
        <taxon>Magnoliopsida</taxon>
        <taxon>Liliopsida</taxon>
        <taxon>Poales</taxon>
        <taxon>Poaceae</taxon>
        <taxon>PACMAD clade</taxon>
        <taxon>Panicoideae</taxon>
        <taxon>Andropogonodae</taxon>
        <taxon>Andropogoneae</taxon>
        <taxon>Tripsacinae</taxon>
        <taxon>Zea</taxon>
    </lineage>
</organism>